<dbReference type="AlphaFoldDB" id="A0A8T4HGW8"/>
<evidence type="ECO:0000256" key="1">
    <source>
        <dbReference type="ARBA" id="ARBA00004167"/>
    </source>
</evidence>
<dbReference type="SUPFAM" id="SSF56601">
    <property type="entry name" value="beta-lactamase/transpeptidase-like"/>
    <property type="match status" value="1"/>
</dbReference>
<keyword evidence="18" id="KW-1185">Reference proteome</keyword>
<dbReference type="GO" id="GO:0008658">
    <property type="term" value="F:penicillin binding"/>
    <property type="evidence" value="ECO:0007669"/>
    <property type="project" value="InterPro"/>
</dbReference>
<sequence length="668" mass="74250">MNSFFARKYVIQGIFISVAILIIARLFYLQIIDDSYLLSANNNVLRKVIVYPARGVILDRNGEVLVQNEPVYDLIVTPREAKDIDTLLLCNLINIDTVGFRKRMDKARAQSPYRASIFEKQLSSRTYAKLQEHLYKFRGFYVQNRTVRSYPDSMAAQFLGYILEVNDRDIERSKGFYKAGDYIGASGVESSYEELLRGNRGVKNLMVDALNRPKGIFSEGKYDTLAVSGDGLVSSLDKDLQILAERLMKNKIGSVVAIEPSSGEILSFVSSPSYDPNLMVGRERGNNYMKLLNDPHKPMFDRPIQASYPPGSVFKVVAALTAQQAGVIDQHSTFMCPGYYSYGGGRARMRCTHVHGTTSLVHSIEGSCNTYYGHVYARMIDSRGMSGPKAYDLWREGIMKFGIGQKLGIDLPGEKPGLIPTSDFYTKRYGSTKWRSGYNISLSIGQGEMGITPLQMANIMAIVANRGFYYRPHLIKGIGEKKIVKEEFTEKIYAGVDTKYYESVIEGMSRVVNQPGGTGYSVRINGIEMCGKTGTVQNPHGENHAVFFAFAPRENPKIAIAVFVENAGYGGTWAGPIASMLVEKHLKDTITIPKYIQDRIFNANLLPAVKVAAPKAKDAAKVAANTTAGLPKSRIPSTLRINADFSPRVNEDNARVNPLIEFNSQVYE</sequence>
<dbReference type="InterPro" id="IPR005311">
    <property type="entry name" value="PBP_dimer"/>
</dbReference>
<evidence type="ECO:0000256" key="10">
    <source>
        <dbReference type="ARBA" id="ARBA00022984"/>
    </source>
</evidence>
<dbReference type="InterPro" id="IPR001460">
    <property type="entry name" value="PCN-bd_Tpept"/>
</dbReference>
<dbReference type="PANTHER" id="PTHR30627">
    <property type="entry name" value="PEPTIDOGLYCAN D,D-TRANSPEPTIDASE"/>
    <property type="match status" value="1"/>
</dbReference>
<keyword evidence="8 17" id="KW-0378">Hydrolase</keyword>
<dbReference type="EC" id="3.4.16.4" evidence="17"/>
<evidence type="ECO:0000256" key="2">
    <source>
        <dbReference type="ARBA" id="ARBA00004236"/>
    </source>
</evidence>
<dbReference type="Pfam" id="PF00905">
    <property type="entry name" value="Transpeptidase"/>
    <property type="match status" value="1"/>
</dbReference>
<organism evidence="17 18">
    <name type="scientific">Rhinopithecimicrobium faecis</name>
    <dbReference type="NCBI Taxonomy" id="2820698"/>
    <lineage>
        <taxon>Bacteria</taxon>
        <taxon>Pseudomonadati</taxon>
        <taxon>Bacteroidota</taxon>
        <taxon>Sphingobacteriia</taxon>
        <taxon>Sphingobacteriales</taxon>
        <taxon>Sphingobacteriaceae</taxon>
        <taxon>Rhinopithecimicrobium</taxon>
    </lineage>
</organism>
<protein>
    <submittedName>
        <fullName evidence="17">Penicillin-binding protein 2</fullName>
        <ecNumber evidence="17">3.4.16.4</ecNumber>
    </submittedName>
</protein>
<dbReference type="EMBL" id="JAGKSB010000011">
    <property type="protein sequence ID" value="MBP3943881.1"/>
    <property type="molecule type" value="Genomic_DNA"/>
</dbReference>
<evidence type="ECO:0000256" key="5">
    <source>
        <dbReference type="ARBA" id="ARBA00022645"/>
    </source>
</evidence>
<evidence type="ECO:0000259" key="15">
    <source>
        <dbReference type="Pfam" id="PF00905"/>
    </source>
</evidence>
<feature type="transmembrane region" description="Helical" evidence="14">
    <location>
        <begin position="9"/>
        <end position="28"/>
    </location>
</feature>
<feature type="domain" description="Penicillin-binding protein dimerisation" evidence="16">
    <location>
        <begin position="51"/>
        <end position="213"/>
    </location>
</feature>
<dbReference type="GO" id="GO:0006508">
    <property type="term" value="P:proteolysis"/>
    <property type="evidence" value="ECO:0007669"/>
    <property type="project" value="UniProtKB-KW"/>
</dbReference>
<dbReference type="NCBIfam" id="TIGR03423">
    <property type="entry name" value="pbp2_mrdA"/>
    <property type="match status" value="1"/>
</dbReference>
<comment type="caution">
    <text evidence="17">The sequence shown here is derived from an EMBL/GenBank/DDBJ whole genome shotgun (WGS) entry which is preliminary data.</text>
</comment>
<dbReference type="Pfam" id="PF03717">
    <property type="entry name" value="PBP_dimer"/>
    <property type="match status" value="1"/>
</dbReference>
<evidence type="ECO:0000256" key="3">
    <source>
        <dbReference type="ARBA" id="ARBA00022475"/>
    </source>
</evidence>
<evidence type="ECO:0000256" key="9">
    <source>
        <dbReference type="ARBA" id="ARBA00022960"/>
    </source>
</evidence>
<keyword evidence="11 14" id="KW-1133">Transmembrane helix</keyword>
<keyword evidence="10" id="KW-0573">Peptidoglycan synthesis</keyword>
<keyword evidence="5 17" id="KW-0121">Carboxypeptidase</keyword>
<keyword evidence="9" id="KW-0133">Cell shape</keyword>
<keyword evidence="3" id="KW-1003">Cell membrane</keyword>
<evidence type="ECO:0000313" key="18">
    <source>
        <dbReference type="Proteomes" id="UP000679691"/>
    </source>
</evidence>
<dbReference type="GO" id="GO:0008360">
    <property type="term" value="P:regulation of cell shape"/>
    <property type="evidence" value="ECO:0007669"/>
    <property type="project" value="UniProtKB-KW"/>
</dbReference>
<name>A0A8T4HGW8_9SPHI</name>
<proteinExistence type="predicted"/>
<keyword evidence="4" id="KW-0997">Cell inner membrane</keyword>
<dbReference type="GO" id="GO:0005886">
    <property type="term" value="C:plasma membrane"/>
    <property type="evidence" value="ECO:0007669"/>
    <property type="project" value="UniProtKB-SubCell"/>
</dbReference>
<evidence type="ECO:0000256" key="7">
    <source>
        <dbReference type="ARBA" id="ARBA00022692"/>
    </source>
</evidence>
<dbReference type="FunFam" id="3.40.710.10:FF:000024">
    <property type="entry name" value="Penicillin-binding protein 2"/>
    <property type="match status" value="1"/>
</dbReference>
<dbReference type="GO" id="GO:0009002">
    <property type="term" value="F:serine-type D-Ala-D-Ala carboxypeptidase activity"/>
    <property type="evidence" value="ECO:0007669"/>
    <property type="project" value="UniProtKB-EC"/>
</dbReference>
<dbReference type="GO" id="GO:0009252">
    <property type="term" value="P:peptidoglycan biosynthetic process"/>
    <property type="evidence" value="ECO:0007669"/>
    <property type="project" value="UniProtKB-KW"/>
</dbReference>
<dbReference type="Gene3D" id="3.40.710.10">
    <property type="entry name" value="DD-peptidase/beta-lactamase superfamily"/>
    <property type="match status" value="1"/>
</dbReference>
<gene>
    <name evidence="17" type="primary">mrdA</name>
    <name evidence="17" type="ORF">J5U18_09930</name>
</gene>
<dbReference type="InterPro" id="IPR050515">
    <property type="entry name" value="Beta-lactam/transpept"/>
</dbReference>
<dbReference type="RefSeq" id="WP_353547382.1">
    <property type="nucleotide sequence ID" value="NZ_JAGKSB010000011.1"/>
</dbReference>
<evidence type="ECO:0000256" key="6">
    <source>
        <dbReference type="ARBA" id="ARBA00022670"/>
    </source>
</evidence>
<evidence type="ECO:0000256" key="14">
    <source>
        <dbReference type="SAM" id="Phobius"/>
    </source>
</evidence>
<feature type="domain" description="Penicillin-binding protein transpeptidase" evidence="15">
    <location>
        <begin position="253"/>
        <end position="581"/>
    </location>
</feature>
<evidence type="ECO:0000256" key="11">
    <source>
        <dbReference type="ARBA" id="ARBA00022989"/>
    </source>
</evidence>
<evidence type="ECO:0000313" key="17">
    <source>
        <dbReference type="EMBL" id="MBP3943881.1"/>
    </source>
</evidence>
<dbReference type="PANTHER" id="PTHR30627:SF2">
    <property type="entry name" value="PEPTIDOGLYCAN D,D-TRANSPEPTIDASE MRDA"/>
    <property type="match status" value="1"/>
</dbReference>
<dbReference type="InterPro" id="IPR017790">
    <property type="entry name" value="Penicillin-binding_protein_2"/>
</dbReference>
<evidence type="ECO:0000256" key="13">
    <source>
        <dbReference type="ARBA" id="ARBA00023316"/>
    </source>
</evidence>
<keyword evidence="12 14" id="KW-0472">Membrane</keyword>
<dbReference type="InterPro" id="IPR012338">
    <property type="entry name" value="Beta-lactam/transpept-like"/>
</dbReference>
<evidence type="ECO:0000256" key="8">
    <source>
        <dbReference type="ARBA" id="ARBA00022801"/>
    </source>
</evidence>
<dbReference type="GO" id="GO:0071555">
    <property type="term" value="P:cell wall organization"/>
    <property type="evidence" value="ECO:0007669"/>
    <property type="project" value="UniProtKB-KW"/>
</dbReference>
<dbReference type="Gene3D" id="3.90.1310.10">
    <property type="entry name" value="Penicillin-binding protein 2a (Domain 2)"/>
    <property type="match status" value="1"/>
</dbReference>
<dbReference type="Gene3D" id="3.30.1390.30">
    <property type="entry name" value="Penicillin-binding protein 2a, domain 3"/>
    <property type="match status" value="1"/>
</dbReference>
<keyword evidence="13" id="KW-0961">Cell wall biogenesis/degradation</keyword>
<reference evidence="17" key="1">
    <citation type="submission" date="2021-03" db="EMBL/GenBank/DDBJ databases">
        <authorList>
            <person name="Lu T."/>
            <person name="Wang Q."/>
            <person name="Han X."/>
        </authorList>
    </citation>
    <scope>NUCLEOTIDE SEQUENCE</scope>
    <source>
        <strain evidence="17">WQ 2009</strain>
    </source>
</reference>
<dbReference type="InterPro" id="IPR036138">
    <property type="entry name" value="PBP_dimer_sf"/>
</dbReference>
<keyword evidence="7 14" id="KW-0812">Transmembrane</keyword>
<comment type="subcellular location">
    <subcellularLocation>
        <location evidence="2">Cell membrane</location>
    </subcellularLocation>
    <subcellularLocation>
        <location evidence="1">Membrane</location>
        <topology evidence="1">Single-pass membrane protein</topology>
    </subcellularLocation>
</comment>
<evidence type="ECO:0000256" key="4">
    <source>
        <dbReference type="ARBA" id="ARBA00022519"/>
    </source>
</evidence>
<accession>A0A8T4HGW8</accession>
<evidence type="ECO:0000256" key="12">
    <source>
        <dbReference type="ARBA" id="ARBA00023136"/>
    </source>
</evidence>
<dbReference type="GO" id="GO:0071972">
    <property type="term" value="F:peptidoglycan L,D-transpeptidase activity"/>
    <property type="evidence" value="ECO:0007669"/>
    <property type="project" value="TreeGrafter"/>
</dbReference>
<dbReference type="Proteomes" id="UP000679691">
    <property type="component" value="Unassembled WGS sequence"/>
</dbReference>
<evidence type="ECO:0000259" key="16">
    <source>
        <dbReference type="Pfam" id="PF03717"/>
    </source>
</evidence>
<dbReference type="SUPFAM" id="SSF56519">
    <property type="entry name" value="Penicillin binding protein dimerisation domain"/>
    <property type="match status" value="1"/>
</dbReference>
<keyword evidence="6" id="KW-0645">Protease</keyword>